<gene>
    <name evidence="2" type="ORF">DLAC_11607</name>
</gene>
<dbReference type="GO" id="GO:0005096">
    <property type="term" value="F:GTPase activator activity"/>
    <property type="evidence" value="ECO:0007669"/>
    <property type="project" value="TreeGrafter"/>
</dbReference>
<dbReference type="FunCoup" id="A0A151ZHW9">
    <property type="interactions" value="204"/>
</dbReference>
<reference evidence="2 3" key="1">
    <citation type="submission" date="2015-12" db="EMBL/GenBank/DDBJ databases">
        <title>Dictyostelia acquired genes for synthesis and detection of signals that induce cell-type specialization by lateral gene transfer from prokaryotes.</title>
        <authorList>
            <person name="Gloeckner G."/>
            <person name="Schaap P."/>
        </authorList>
    </citation>
    <scope>NUCLEOTIDE SEQUENCE [LARGE SCALE GENOMIC DNA]</scope>
    <source>
        <strain evidence="2 3">TK</strain>
    </source>
</reference>
<evidence type="ECO:0000313" key="2">
    <source>
        <dbReference type="EMBL" id="KYQ93582.1"/>
    </source>
</evidence>
<keyword evidence="3" id="KW-1185">Reference proteome</keyword>
<protein>
    <recommendedName>
        <fullName evidence="1">ELMO domain-containing protein</fullName>
    </recommendedName>
</protein>
<proteinExistence type="predicted"/>
<dbReference type="InterPro" id="IPR006816">
    <property type="entry name" value="ELMO_dom"/>
</dbReference>
<evidence type="ECO:0000259" key="1">
    <source>
        <dbReference type="PROSITE" id="PS51335"/>
    </source>
</evidence>
<comment type="caution">
    <text evidence="2">The sequence shown here is derived from an EMBL/GenBank/DDBJ whole genome shotgun (WGS) entry which is preliminary data.</text>
</comment>
<accession>A0A151ZHW9</accession>
<dbReference type="PROSITE" id="PS51335">
    <property type="entry name" value="ELMO"/>
    <property type="match status" value="1"/>
</dbReference>
<dbReference type="InterPro" id="IPR050868">
    <property type="entry name" value="ELMO_domain-containing"/>
</dbReference>
<dbReference type="AlphaFoldDB" id="A0A151ZHW9"/>
<organism evidence="2 3">
    <name type="scientific">Tieghemostelium lacteum</name>
    <name type="common">Slime mold</name>
    <name type="synonym">Dictyostelium lacteum</name>
    <dbReference type="NCBI Taxonomy" id="361077"/>
    <lineage>
        <taxon>Eukaryota</taxon>
        <taxon>Amoebozoa</taxon>
        <taxon>Evosea</taxon>
        <taxon>Eumycetozoa</taxon>
        <taxon>Dictyostelia</taxon>
        <taxon>Dictyosteliales</taxon>
        <taxon>Raperosteliaceae</taxon>
        <taxon>Tieghemostelium</taxon>
    </lineage>
</organism>
<dbReference type="Proteomes" id="UP000076078">
    <property type="component" value="Unassembled WGS sequence"/>
</dbReference>
<name>A0A151ZHW9_TIELA</name>
<dbReference type="PANTHER" id="PTHR12771">
    <property type="entry name" value="ENGULFMENT AND CELL MOTILITY"/>
    <property type="match status" value="1"/>
</dbReference>
<dbReference type="InParanoid" id="A0A151ZHW9"/>
<dbReference type="OrthoDB" id="67155at2759"/>
<feature type="domain" description="ELMO" evidence="1">
    <location>
        <begin position="125"/>
        <end position="277"/>
    </location>
</feature>
<dbReference type="EMBL" id="LODT01000025">
    <property type="protein sequence ID" value="KYQ93582.1"/>
    <property type="molecule type" value="Genomic_DNA"/>
</dbReference>
<evidence type="ECO:0000313" key="3">
    <source>
        <dbReference type="Proteomes" id="UP000076078"/>
    </source>
</evidence>
<dbReference type="PANTHER" id="PTHR12771:SF51">
    <property type="entry name" value="LD01482P"/>
    <property type="match status" value="1"/>
</dbReference>
<sequence length="290" mass="34019">MHYPRFLWKLYKFLIHLFTGKCEIERICYDNELKSKERTKLILLSLENSDKLKEINRIIQSSEFDPQEIAQRIADEKQFNQLSLLFESNILPILISTLEPLSKIQILKNQLKTLYNQAYCNDNATHEEKLEEIWSSLRPGIRRKARLTSEWGDIGFQGKDPSTDFRGMGILGLENLHYLSTQHNEKAQLILTQANTKSVYPFSITGINITSLLVQMLEKNQLCNHFYHSSPTVQQFNELYVKVFVYFNQYYQDKKPVNIMQFGNIMKEFTAVITERLNSPTYDPFTSLQL</sequence>
<dbReference type="Pfam" id="PF04727">
    <property type="entry name" value="ELMO_CED12"/>
    <property type="match status" value="1"/>
</dbReference>
<dbReference type="OMA" id="WMKWILR"/>